<protein>
    <submittedName>
        <fullName evidence="2">Uncharacterized protein</fullName>
    </submittedName>
</protein>
<evidence type="ECO:0000313" key="3">
    <source>
        <dbReference type="Proteomes" id="UP000199025"/>
    </source>
</evidence>
<feature type="chain" id="PRO_5011515576" evidence="1">
    <location>
        <begin position="26"/>
        <end position="81"/>
    </location>
</feature>
<proteinExistence type="predicted"/>
<name>A0A1I3MVP0_9PSEU</name>
<evidence type="ECO:0000256" key="1">
    <source>
        <dbReference type="SAM" id="SignalP"/>
    </source>
</evidence>
<dbReference type="RefSeq" id="WP_091504774.1">
    <property type="nucleotide sequence ID" value="NZ_CBDRCA010000012.1"/>
</dbReference>
<keyword evidence="3" id="KW-1185">Reference proteome</keyword>
<dbReference type="EMBL" id="FORP01000002">
    <property type="protein sequence ID" value="SFJ01019.1"/>
    <property type="molecule type" value="Genomic_DNA"/>
</dbReference>
<gene>
    <name evidence="2" type="ORF">SAMN05421835_102492</name>
</gene>
<dbReference type="STRING" id="115433.SAMN05421835_102492"/>
<evidence type="ECO:0000313" key="2">
    <source>
        <dbReference type="EMBL" id="SFJ01019.1"/>
    </source>
</evidence>
<keyword evidence="1" id="KW-0732">Signal</keyword>
<feature type="signal peptide" evidence="1">
    <location>
        <begin position="1"/>
        <end position="25"/>
    </location>
</feature>
<dbReference type="AlphaFoldDB" id="A0A1I3MVP0"/>
<accession>A0A1I3MVP0</accession>
<organism evidence="2 3">
    <name type="scientific">Amycolatopsis sacchari</name>
    <dbReference type="NCBI Taxonomy" id="115433"/>
    <lineage>
        <taxon>Bacteria</taxon>
        <taxon>Bacillati</taxon>
        <taxon>Actinomycetota</taxon>
        <taxon>Actinomycetes</taxon>
        <taxon>Pseudonocardiales</taxon>
        <taxon>Pseudonocardiaceae</taxon>
        <taxon>Amycolatopsis</taxon>
    </lineage>
</organism>
<sequence>MLKKIPVVLALAALFSFGGAAAASAATNDEHPKPTFATAFTNFINGGGAAGEGAAALVASATTGIVTAPATLVDAMKQVRH</sequence>
<dbReference type="Proteomes" id="UP000199025">
    <property type="component" value="Unassembled WGS sequence"/>
</dbReference>
<reference evidence="2 3" key="1">
    <citation type="submission" date="2016-10" db="EMBL/GenBank/DDBJ databases">
        <authorList>
            <person name="de Groot N.N."/>
        </authorList>
    </citation>
    <scope>NUCLEOTIDE SEQUENCE [LARGE SCALE GENOMIC DNA]</scope>
    <source>
        <strain evidence="2 3">DSM 44468</strain>
    </source>
</reference>